<reference evidence="3 4" key="1">
    <citation type="submission" date="2018-09" db="EMBL/GenBank/DDBJ databases">
        <title>A high-quality reference genome of wild soybean provides a powerful tool to mine soybean genomes.</title>
        <authorList>
            <person name="Xie M."/>
            <person name="Chung C.Y.L."/>
            <person name="Li M.-W."/>
            <person name="Wong F.-L."/>
            <person name="Chan T.-F."/>
            <person name="Lam H.-M."/>
        </authorList>
    </citation>
    <scope>NUCLEOTIDE SEQUENCE [LARGE SCALE GENOMIC DNA]</scope>
    <source>
        <strain evidence="4">cv. W05</strain>
        <tissue evidence="3">Hypocotyl of etiolated seedlings</tissue>
    </source>
</reference>
<dbReference type="Gramene" id="XM_028359770.1">
    <property type="protein sequence ID" value="XP_028215571.1"/>
    <property type="gene ID" value="LOC114397631"/>
</dbReference>
<keyword evidence="4" id="KW-1185">Reference proteome</keyword>
<evidence type="ECO:0000313" key="4">
    <source>
        <dbReference type="Proteomes" id="UP000289340"/>
    </source>
</evidence>
<comment type="caution">
    <text evidence="3">The sequence shown here is derived from an EMBL/GenBank/DDBJ whole genome shotgun (WGS) entry which is preliminary data.</text>
</comment>
<dbReference type="GO" id="GO:0031123">
    <property type="term" value="P:RNA 3'-end processing"/>
    <property type="evidence" value="ECO:0007669"/>
    <property type="project" value="TreeGrafter"/>
</dbReference>
<feature type="compositionally biased region" description="Polar residues" evidence="1">
    <location>
        <begin position="345"/>
        <end position="354"/>
    </location>
</feature>
<evidence type="ECO:0000259" key="2">
    <source>
        <dbReference type="Pfam" id="PF22600"/>
    </source>
</evidence>
<dbReference type="InterPro" id="IPR054708">
    <property type="entry name" value="MTPAP-like_central"/>
</dbReference>
<dbReference type="PANTHER" id="PTHR12271">
    <property type="entry name" value="POLY A POLYMERASE CID PAP -RELATED"/>
    <property type="match status" value="1"/>
</dbReference>
<dbReference type="CDD" id="cd05402">
    <property type="entry name" value="NT_PAP_TUTase"/>
    <property type="match status" value="1"/>
</dbReference>
<organism evidence="3 4">
    <name type="scientific">Glycine soja</name>
    <name type="common">Wild soybean</name>
    <dbReference type="NCBI Taxonomy" id="3848"/>
    <lineage>
        <taxon>Eukaryota</taxon>
        <taxon>Viridiplantae</taxon>
        <taxon>Streptophyta</taxon>
        <taxon>Embryophyta</taxon>
        <taxon>Tracheophyta</taxon>
        <taxon>Spermatophyta</taxon>
        <taxon>Magnoliopsida</taxon>
        <taxon>eudicotyledons</taxon>
        <taxon>Gunneridae</taxon>
        <taxon>Pentapetalae</taxon>
        <taxon>rosids</taxon>
        <taxon>fabids</taxon>
        <taxon>Fabales</taxon>
        <taxon>Fabaceae</taxon>
        <taxon>Papilionoideae</taxon>
        <taxon>50 kb inversion clade</taxon>
        <taxon>NPAAA clade</taxon>
        <taxon>indigoferoid/millettioid clade</taxon>
        <taxon>Phaseoleae</taxon>
        <taxon>Glycine</taxon>
        <taxon>Glycine subgen. Soja</taxon>
    </lineage>
</organism>
<evidence type="ECO:0000313" key="3">
    <source>
        <dbReference type="EMBL" id="RZB50484.1"/>
    </source>
</evidence>
<dbReference type="PANTHER" id="PTHR12271:SF123">
    <property type="entry name" value="PROTEIN HESO1"/>
    <property type="match status" value="1"/>
</dbReference>
<feature type="region of interest" description="Disordered" evidence="1">
    <location>
        <begin position="345"/>
        <end position="378"/>
    </location>
</feature>
<protein>
    <submittedName>
        <fullName evidence="3">Protein HESO1 isoform D</fullName>
    </submittedName>
</protein>
<dbReference type="AlphaFoldDB" id="A0A445FNM0"/>
<accession>A0A445FNM0</accession>
<dbReference type="SUPFAM" id="SSF81631">
    <property type="entry name" value="PAP/OAS1 substrate-binding domain"/>
    <property type="match status" value="1"/>
</dbReference>
<dbReference type="Pfam" id="PF22600">
    <property type="entry name" value="MTPAP-like_central"/>
    <property type="match status" value="1"/>
</dbReference>
<evidence type="ECO:0000256" key="1">
    <source>
        <dbReference type="SAM" id="MobiDB-lite"/>
    </source>
</evidence>
<sequence>MSTHSTLDIVVNDILRVVTPVQEDWEIRFAIINDLRSIVESVESLRGATVEPFGSFVSNLFTRWGDLDISIELSNGLHISSAGKKQKQTFLGDVLKALRMKGGGSNLQFISNARVPILKFKSYRQGVSCDISINNLPGQMKSKILLWINKIDGRFHHMVLLVKEWAKAHKINNSKAGTFNSYSLSLLVIFYFQTCIPAIFPPLKDIYPGNMVDDLIGVRSDAENLIAQTCDANINRFISNRARSINRKSVAELFVEFIGKVEDPFEQPQNTARSVSAGQLKKITEAFARTHDLLTSTNQNQISLLSNMAPAHVIRCITRPYGGGYFHPTQPQVQRAIRPQLQSQRHFQNVSQGTSSNSSSSKGHTLVHRGQQIWRPKS</sequence>
<dbReference type="EMBL" id="QZWG01000018">
    <property type="protein sequence ID" value="RZB50484.1"/>
    <property type="molecule type" value="Genomic_DNA"/>
</dbReference>
<proteinExistence type="predicted"/>
<dbReference type="Gene3D" id="3.30.460.10">
    <property type="entry name" value="Beta Polymerase, domain 2"/>
    <property type="match status" value="1"/>
</dbReference>
<dbReference type="Proteomes" id="UP000289340">
    <property type="component" value="Chromosome 18"/>
</dbReference>
<dbReference type="GO" id="GO:0050265">
    <property type="term" value="F:RNA uridylyltransferase activity"/>
    <property type="evidence" value="ECO:0007669"/>
    <property type="project" value="TreeGrafter"/>
</dbReference>
<name>A0A445FNM0_GLYSO</name>
<dbReference type="InterPro" id="IPR043519">
    <property type="entry name" value="NT_sf"/>
</dbReference>
<feature type="domain" description="Poly(A) RNA polymerase mitochondrial-like central palm" evidence="2">
    <location>
        <begin position="11"/>
        <end position="146"/>
    </location>
</feature>
<gene>
    <name evidence="3" type="ORF">D0Y65_047409</name>
</gene>
<dbReference type="SUPFAM" id="SSF81301">
    <property type="entry name" value="Nucleotidyltransferase"/>
    <property type="match status" value="1"/>
</dbReference>
<dbReference type="Gene3D" id="1.10.1410.10">
    <property type="match status" value="2"/>
</dbReference>